<evidence type="ECO:0000313" key="8">
    <source>
        <dbReference type="Proteomes" id="UP001596223"/>
    </source>
</evidence>
<dbReference type="EMBL" id="JBHSQN010000003">
    <property type="protein sequence ID" value="MFC6011030.1"/>
    <property type="molecule type" value="Genomic_DNA"/>
</dbReference>
<dbReference type="RefSeq" id="WP_378601901.1">
    <property type="nucleotide sequence ID" value="NZ_JBHSQN010000003.1"/>
</dbReference>
<gene>
    <name evidence="7" type="ORF">ACFP3H_08200</name>
</gene>
<evidence type="ECO:0000256" key="2">
    <source>
        <dbReference type="ARBA" id="ARBA00022692"/>
    </source>
</evidence>
<dbReference type="Pfam" id="PF06271">
    <property type="entry name" value="RDD"/>
    <property type="match status" value="1"/>
</dbReference>
<accession>A0ABW1JP82</accession>
<evidence type="ECO:0000256" key="3">
    <source>
        <dbReference type="ARBA" id="ARBA00022989"/>
    </source>
</evidence>
<evidence type="ECO:0000259" key="6">
    <source>
        <dbReference type="Pfam" id="PF06271"/>
    </source>
</evidence>
<feature type="transmembrane region" description="Helical" evidence="5">
    <location>
        <begin position="50"/>
        <end position="72"/>
    </location>
</feature>
<comment type="caution">
    <text evidence="7">The sequence shown here is derived from an EMBL/GenBank/DDBJ whole genome shotgun (WGS) entry which is preliminary data.</text>
</comment>
<feature type="transmembrane region" description="Helical" evidence="5">
    <location>
        <begin position="78"/>
        <end position="99"/>
    </location>
</feature>
<sequence length="147" mass="16182">MSDQSRVDTTALERRYGRRADGSLRLGRRADDPPDRFRCDLRAEGPRAGIVPAFLVDVVSHLAIGVAVWWALDSVGSSWALPVGFLAWIGASFTHRVVVQRHTHTTAGKALFGLRLRHPDGSHPRFGCLLRLWTVAALSTFTALLTP</sequence>
<name>A0ABW1JP82_9NOCA</name>
<evidence type="ECO:0000313" key="7">
    <source>
        <dbReference type="EMBL" id="MFC6011030.1"/>
    </source>
</evidence>
<evidence type="ECO:0000256" key="1">
    <source>
        <dbReference type="ARBA" id="ARBA00004141"/>
    </source>
</evidence>
<keyword evidence="2 5" id="KW-0812">Transmembrane</keyword>
<dbReference type="Proteomes" id="UP001596223">
    <property type="component" value="Unassembled WGS sequence"/>
</dbReference>
<keyword evidence="4 5" id="KW-0472">Membrane</keyword>
<protein>
    <submittedName>
        <fullName evidence="7">RDD family protein</fullName>
    </submittedName>
</protein>
<reference evidence="8" key="1">
    <citation type="journal article" date="2019" name="Int. J. Syst. Evol. Microbiol.">
        <title>The Global Catalogue of Microorganisms (GCM) 10K type strain sequencing project: providing services to taxonomists for standard genome sequencing and annotation.</title>
        <authorList>
            <consortium name="The Broad Institute Genomics Platform"/>
            <consortium name="The Broad Institute Genome Sequencing Center for Infectious Disease"/>
            <person name="Wu L."/>
            <person name="Ma J."/>
        </authorList>
    </citation>
    <scope>NUCLEOTIDE SEQUENCE [LARGE SCALE GENOMIC DNA]</scope>
    <source>
        <strain evidence="8">CCUG 36956</strain>
    </source>
</reference>
<keyword evidence="8" id="KW-1185">Reference proteome</keyword>
<evidence type="ECO:0000256" key="4">
    <source>
        <dbReference type="ARBA" id="ARBA00023136"/>
    </source>
</evidence>
<feature type="domain" description="RDD" evidence="6">
    <location>
        <begin position="53"/>
        <end position="141"/>
    </location>
</feature>
<keyword evidence="3 5" id="KW-1133">Transmembrane helix</keyword>
<dbReference type="InterPro" id="IPR010432">
    <property type="entry name" value="RDD"/>
</dbReference>
<evidence type="ECO:0000256" key="5">
    <source>
        <dbReference type="SAM" id="Phobius"/>
    </source>
</evidence>
<organism evidence="7 8">
    <name type="scientific">Nocardia lasii</name>
    <dbReference type="NCBI Taxonomy" id="1616107"/>
    <lineage>
        <taxon>Bacteria</taxon>
        <taxon>Bacillati</taxon>
        <taxon>Actinomycetota</taxon>
        <taxon>Actinomycetes</taxon>
        <taxon>Mycobacteriales</taxon>
        <taxon>Nocardiaceae</taxon>
        <taxon>Nocardia</taxon>
    </lineage>
</organism>
<proteinExistence type="predicted"/>
<comment type="subcellular location">
    <subcellularLocation>
        <location evidence="1">Membrane</location>
        <topology evidence="1">Multi-pass membrane protein</topology>
    </subcellularLocation>
</comment>